<dbReference type="GO" id="GO:0007018">
    <property type="term" value="P:microtubule-based movement"/>
    <property type="evidence" value="ECO:0007669"/>
    <property type="project" value="InterPro"/>
</dbReference>
<evidence type="ECO:0000256" key="3">
    <source>
        <dbReference type="ARBA" id="ARBA00022824"/>
    </source>
</evidence>
<feature type="region of interest" description="Disordered" evidence="7">
    <location>
        <begin position="95"/>
        <end position="194"/>
    </location>
</feature>
<evidence type="ECO:0000256" key="8">
    <source>
        <dbReference type="SAM" id="Phobius"/>
    </source>
</evidence>
<reference evidence="11" key="1">
    <citation type="submission" date="2025-08" db="UniProtKB">
        <authorList>
            <consortium name="RefSeq"/>
        </authorList>
    </citation>
    <scope>IDENTIFICATION</scope>
</reference>
<dbReference type="PANTHER" id="PTHR18864">
    <property type="entry name" value="KINECTIN"/>
    <property type="match status" value="1"/>
</dbReference>
<dbReference type="OrthoDB" id="5875463at2759"/>
<evidence type="ECO:0000259" key="9">
    <source>
        <dbReference type="Pfam" id="PF05104"/>
    </source>
</evidence>
<keyword evidence="6" id="KW-0175">Coiled coil</keyword>
<dbReference type="InParanoid" id="A0A6P7Z6E4"/>
<comment type="subcellular location">
    <subcellularLocation>
        <location evidence="1">Endoplasmic reticulum membrane</location>
        <topology evidence="1">Single-pass membrane protein</topology>
    </subcellularLocation>
</comment>
<dbReference type="CTD" id="3895"/>
<gene>
    <name evidence="11" type="primary">KTN1</name>
</gene>
<proteinExistence type="predicted"/>
<evidence type="ECO:0000313" key="11">
    <source>
        <dbReference type="RefSeq" id="XP_030070985.1"/>
    </source>
</evidence>
<dbReference type="KEGG" id="muo:115477961"/>
<feature type="compositionally biased region" description="Basic and acidic residues" evidence="7">
    <location>
        <begin position="73"/>
        <end position="83"/>
    </location>
</feature>
<evidence type="ECO:0000256" key="7">
    <source>
        <dbReference type="SAM" id="MobiDB-lite"/>
    </source>
</evidence>
<keyword evidence="2 8" id="KW-0812">Transmembrane</keyword>
<feature type="compositionally biased region" description="Basic residues" evidence="7">
    <location>
        <begin position="162"/>
        <end position="172"/>
    </location>
</feature>
<dbReference type="GeneID" id="115477961"/>
<evidence type="ECO:0000313" key="10">
    <source>
        <dbReference type="Proteomes" id="UP000515156"/>
    </source>
</evidence>
<feature type="coiled-coil region" evidence="6">
    <location>
        <begin position="346"/>
        <end position="529"/>
    </location>
</feature>
<dbReference type="GO" id="GO:0015031">
    <property type="term" value="P:protein transport"/>
    <property type="evidence" value="ECO:0007669"/>
    <property type="project" value="InterPro"/>
</dbReference>
<dbReference type="GO" id="GO:0005789">
    <property type="term" value="C:endoplasmic reticulum membrane"/>
    <property type="evidence" value="ECO:0007669"/>
    <property type="project" value="UniProtKB-SubCell"/>
</dbReference>
<keyword evidence="5 8" id="KW-0472">Membrane</keyword>
<dbReference type="InterPro" id="IPR024854">
    <property type="entry name" value="Kinectin"/>
</dbReference>
<keyword evidence="3" id="KW-0256">Endoplasmic reticulum</keyword>
<keyword evidence="4 8" id="KW-1133">Transmembrane helix</keyword>
<evidence type="ECO:0000256" key="4">
    <source>
        <dbReference type="ARBA" id="ARBA00022989"/>
    </source>
</evidence>
<evidence type="ECO:0000256" key="1">
    <source>
        <dbReference type="ARBA" id="ARBA00004389"/>
    </source>
</evidence>
<protein>
    <submittedName>
        <fullName evidence="11">Kinectin isoform X1</fullName>
    </submittedName>
</protein>
<dbReference type="GO" id="GO:0019894">
    <property type="term" value="F:kinesin binding"/>
    <property type="evidence" value="ECO:0007669"/>
    <property type="project" value="InterPro"/>
</dbReference>
<dbReference type="PANTHER" id="PTHR18864:SF1">
    <property type="entry name" value="KINECTIN"/>
    <property type="match status" value="1"/>
</dbReference>
<dbReference type="FunCoup" id="A0A6P7Z6E4">
    <property type="interactions" value="1807"/>
</dbReference>
<feature type="compositionally biased region" description="Basic residues" evidence="7">
    <location>
        <begin position="113"/>
        <end position="122"/>
    </location>
</feature>
<dbReference type="RefSeq" id="XP_030070985.1">
    <property type="nucleotide sequence ID" value="XM_030215125.1"/>
</dbReference>
<name>A0A6P7Z6E4_9AMPH</name>
<organism evidence="10 11">
    <name type="scientific">Microcaecilia unicolor</name>
    <dbReference type="NCBI Taxonomy" id="1415580"/>
    <lineage>
        <taxon>Eukaryota</taxon>
        <taxon>Metazoa</taxon>
        <taxon>Chordata</taxon>
        <taxon>Craniata</taxon>
        <taxon>Vertebrata</taxon>
        <taxon>Euteleostomi</taxon>
        <taxon>Amphibia</taxon>
        <taxon>Gymnophiona</taxon>
        <taxon>Siphonopidae</taxon>
        <taxon>Microcaecilia</taxon>
    </lineage>
</organism>
<evidence type="ECO:0000256" key="5">
    <source>
        <dbReference type="ARBA" id="ARBA00023136"/>
    </source>
</evidence>
<accession>A0A6P7Z6E4</accession>
<dbReference type="Proteomes" id="UP000515156">
    <property type="component" value="Chromosome 9"/>
</dbReference>
<evidence type="ECO:0000256" key="6">
    <source>
        <dbReference type="SAM" id="Coils"/>
    </source>
</evidence>
<feature type="coiled-coil region" evidence="6">
    <location>
        <begin position="602"/>
        <end position="1068"/>
    </location>
</feature>
<evidence type="ECO:0000256" key="2">
    <source>
        <dbReference type="ARBA" id="ARBA00022692"/>
    </source>
</evidence>
<feature type="domain" description="Ribosome receptor lysine/proline rich" evidence="9">
    <location>
        <begin position="29"/>
        <end position="166"/>
    </location>
</feature>
<dbReference type="InterPro" id="IPR007794">
    <property type="entry name" value="Rib_rcpt_KP"/>
</dbReference>
<feature type="transmembrane region" description="Helical" evidence="8">
    <location>
        <begin position="7"/>
        <end position="29"/>
    </location>
</feature>
<sequence>MEFYESPYFIILVPSLVITLIFLFFWLFMKETSYDEVLAKQKKDQKLPPAKVDKKKTERRKNKKKDAQNGTLHESDSESAGRDFELMDALATDEERIVPVSLSTPEAPSNLRDRKKKEKKQSKPAPEEQLAKETGGAKFTGKKVEPVPITKQPTPPSDTAVSKKKQGPKKLKNGREDSPVSSDTKAESFVSPTKKHESINLFEVKQESGAGKRKGAIKKQKVENVPGLVDEPLIEATTYIPLMDNTNANPMVEKDLNNTIKNEHADVFQKSNVKKLKNETDKENADVRVKDFLVAMKNMIFTEEEALRIVELLKEKSNAVQDAIQKANKGDSVAALRQLQEKDKMLLAVKEEAALTKEQFKQLTQELLTEKQKGSLMEAKVRERISTLEKENAALQNKMHTNYQDTQQMQLKFKQVREQMENQITHLKQENGILRDAVSSATNQMESKQTSELNKLRQDCARLMNELAEKNSKVAQEELQKKSTEQAVAQLTAQHQEAERRREEIETYLRKMTAQYEDIQAKSLAKENEIKSLHSKLTDTVVSKQQLEQRIIQLMEEQQTRVTEDSLKIQMQELVEQNELMKVQIQNCHTQLAAQASTSVLVEELQKAIAEKGKQIKQTEDSLAKEHAHLTSNEEELKASQRENLSLKAELQKLQAVKSEQVSAAHLLEQMQRSVGEKEDKIRTLEDQLQNEHLRLSSRVKDYKALQNQNTALQAEIQKLQAQLFEQANKDLMEQMQRSVEERDEKIKTVEELLETGLIEVANKEEELKFFRKENSSLKKEVQNLLSQQSNEVSLNSMVEELQRVIHEKDGKIKSVEELLQGEYLKTANKEQTVQALLQEIESLKEEERTSQREKTEQVSNASLVQELQNQLKGQGEQVKVIEVKLEEREKDNAHKDKELQVLRKENEILKDAIEVAERQHLQQVSQELQNFAKKQGEELKAMAAKLEEREHNIAYRDSCIKDLERENEILKINVQELQQQNHQQIQQVSSAVQNEELLKVVAEKEMQITTLQNELESSRTAVEQQRNKNNDLRAKNWKAMEALASTEKMLQEKMNKTTKEREQYLQAFETDERKRLQKLFPQLSVSSSLKHGEWIQEFEKLAQAKLNESAGSAEVKLIEQRLKEAEEVHTVLQQECEKYKSVLAETEGILQRLQRSVEEEESRWRLKIEESQKELQEMQSSVHSLEQENEKLRQASKEAENFKREREHLETELEKAELERATYVSEVRELKELLTELQKKLDDSYSEAVRQNEELNLLKIQLNETLMKLEGEQNERQKVAGDLYQAQQSLDLIQSEIVQAAGDSSVIENSSVSSEMVMESERKEKGSANLNQTVTQLQQLLQAVNQQLTKGHEHYQIVG</sequence>
<feature type="coiled-coil region" evidence="6">
    <location>
        <begin position="1116"/>
        <end position="1276"/>
    </location>
</feature>
<keyword evidence="10" id="KW-1185">Reference proteome</keyword>
<dbReference type="Pfam" id="PF05104">
    <property type="entry name" value="Rib_recp_KP_reg"/>
    <property type="match status" value="1"/>
</dbReference>
<feature type="region of interest" description="Disordered" evidence="7">
    <location>
        <begin position="42"/>
        <end position="83"/>
    </location>
</feature>
<feature type="compositionally biased region" description="Basic and acidic residues" evidence="7">
    <location>
        <begin position="42"/>
        <end position="56"/>
    </location>
</feature>